<dbReference type="SUPFAM" id="SSF47616">
    <property type="entry name" value="GST C-terminal domain-like"/>
    <property type="match status" value="1"/>
</dbReference>
<reference evidence="3 4" key="1">
    <citation type="submission" date="2021-11" db="EMBL/GenBank/DDBJ databases">
        <authorList>
            <person name="Lee D.-H."/>
            <person name="Kim S.-B."/>
        </authorList>
    </citation>
    <scope>NUCLEOTIDE SEQUENCE [LARGE SCALE GENOMIC DNA]</scope>
    <source>
        <strain evidence="3 4">KCTC 52223</strain>
    </source>
</reference>
<sequence>MLRIIGKASSINVRKVLWACDEIGIAYVRTDDGPEMKQNPNGLVPVIADGDFVLWESNTILRYLAHKWAARALLPEEPRRRAEVERWIDWQATEFNTAWRYAFSAIVRRNPAFHDAAQIEASRREWNRMAGIVETQLEATGGYIAGRAFSLADIPIGLSIHRWIVTPMDKPSLPHVDAYYQRLASRPGFLKHGRNGIP</sequence>
<dbReference type="Gene3D" id="1.20.1050.10">
    <property type="match status" value="1"/>
</dbReference>
<dbReference type="RefSeq" id="WP_230552300.1">
    <property type="nucleotide sequence ID" value="NZ_JAJISD010000008.1"/>
</dbReference>
<proteinExistence type="predicted"/>
<evidence type="ECO:0000259" key="1">
    <source>
        <dbReference type="PROSITE" id="PS50404"/>
    </source>
</evidence>
<dbReference type="InterPro" id="IPR036249">
    <property type="entry name" value="Thioredoxin-like_sf"/>
</dbReference>
<feature type="domain" description="GST N-terminal" evidence="1">
    <location>
        <begin position="1"/>
        <end position="72"/>
    </location>
</feature>
<dbReference type="PROSITE" id="PS50405">
    <property type="entry name" value="GST_CTER"/>
    <property type="match status" value="1"/>
</dbReference>
<dbReference type="SFLD" id="SFLDG01150">
    <property type="entry name" value="Main.1:_Beta-like"/>
    <property type="match status" value="1"/>
</dbReference>
<protein>
    <submittedName>
        <fullName evidence="3">Glutathione S-transferase N-terminal domain-containing protein</fullName>
    </submittedName>
</protein>
<dbReference type="SFLD" id="SFLDG00358">
    <property type="entry name" value="Main_(cytGST)"/>
    <property type="match status" value="1"/>
</dbReference>
<dbReference type="Pfam" id="PF13409">
    <property type="entry name" value="GST_N_2"/>
    <property type="match status" value="1"/>
</dbReference>
<accession>A0ABS8KYK0</accession>
<evidence type="ECO:0000313" key="4">
    <source>
        <dbReference type="Proteomes" id="UP001198862"/>
    </source>
</evidence>
<dbReference type="Pfam" id="PF00043">
    <property type="entry name" value="GST_C"/>
    <property type="match status" value="1"/>
</dbReference>
<feature type="domain" description="GST C-terminal" evidence="2">
    <location>
        <begin position="77"/>
        <end position="198"/>
    </location>
</feature>
<dbReference type="InterPro" id="IPR004046">
    <property type="entry name" value="GST_C"/>
</dbReference>
<dbReference type="InterPro" id="IPR004045">
    <property type="entry name" value="Glutathione_S-Trfase_N"/>
</dbReference>
<dbReference type="InterPro" id="IPR010987">
    <property type="entry name" value="Glutathione-S-Trfase_C-like"/>
</dbReference>
<comment type="caution">
    <text evidence="3">The sequence shown here is derived from an EMBL/GenBank/DDBJ whole genome shotgun (WGS) entry which is preliminary data.</text>
</comment>
<organism evidence="3 4">
    <name type="scientific">Reyranella aquatilis</name>
    <dbReference type="NCBI Taxonomy" id="2035356"/>
    <lineage>
        <taxon>Bacteria</taxon>
        <taxon>Pseudomonadati</taxon>
        <taxon>Pseudomonadota</taxon>
        <taxon>Alphaproteobacteria</taxon>
        <taxon>Hyphomicrobiales</taxon>
        <taxon>Reyranellaceae</taxon>
        <taxon>Reyranella</taxon>
    </lineage>
</organism>
<gene>
    <name evidence="3" type="ORF">LJ725_19350</name>
</gene>
<dbReference type="PANTHER" id="PTHR44051">
    <property type="entry name" value="GLUTATHIONE S-TRANSFERASE-RELATED"/>
    <property type="match status" value="1"/>
</dbReference>
<name>A0ABS8KYK0_9HYPH</name>
<dbReference type="Proteomes" id="UP001198862">
    <property type="component" value="Unassembled WGS sequence"/>
</dbReference>
<dbReference type="PANTHER" id="PTHR44051:SF19">
    <property type="entry name" value="DISULFIDE-BOND OXIDOREDUCTASE YFCG"/>
    <property type="match status" value="1"/>
</dbReference>
<dbReference type="Gene3D" id="3.40.30.10">
    <property type="entry name" value="Glutaredoxin"/>
    <property type="match status" value="1"/>
</dbReference>
<dbReference type="SUPFAM" id="SSF52833">
    <property type="entry name" value="Thioredoxin-like"/>
    <property type="match status" value="1"/>
</dbReference>
<dbReference type="PROSITE" id="PS50404">
    <property type="entry name" value="GST_NTER"/>
    <property type="match status" value="1"/>
</dbReference>
<keyword evidence="4" id="KW-1185">Reference proteome</keyword>
<dbReference type="InterPro" id="IPR036282">
    <property type="entry name" value="Glutathione-S-Trfase_C_sf"/>
</dbReference>
<dbReference type="InterPro" id="IPR040079">
    <property type="entry name" value="Glutathione_S-Trfase"/>
</dbReference>
<dbReference type="SFLD" id="SFLDS00019">
    <property type="entry name" value="Glutathione_Transferase_(cytos"/>
    <property type="match status" value="1"/>
</dbReference>
<evidence type="ECO:0000313" key="3">
    <source>
        <dbReference type="EMBL" id="MCC8431135.1"/>
    </source>
</evidence>
<dbReference type="EMBL" id="JAJISD010000008">
    <property type="protein sequence ID" value="MCC8431135.1"/>
    <property type="molecule type" value="Genomic_DNA"/>
</dbReference>
<evidence type="ECO:0000259" key="2">
    <source>
        <dbReference type="PROSITE" id="PS50405"/>
    </source>
</evidence>